<dbReference type="SUPFAM" id="SSF50129">
    <property type="entry name" value="GroES-like"/>
    <property type="match status" value="1"/>
</dbReference>
<dbReference type="InterPro" id="IPR052733">
    <property type="entry name" value="Chloroplast_QOR"/>
</dbReference>
<evidence type="ECO:0000313" key="3">
    <source>
        <dbReference type="Proteomes" id="UP001595816"/>
    </source>
</evidence>
<keyword evidence="3" id="KW-1185">Reference proteome</keyword>
<protein>
    <submittedName>
        <fullName evidence="2">NAD(P)-dependent alcohol dehydrogenase</fullName>
    </submittedName>
</protein>
<accession>A0ABV8LRG3</accession>
<dbReference type="InterPro" id="IPR020843">
    <property type="entry name" value="ER"/>
</dbReference>
<dbReference type="Gene3D" id="3.40.50.720">
    <property type="entry name" value="NAD(P)-binding Rossmann-like Domain"/>
    <property type="match status" value="1"/>
</dbReference>
<evidence type="ECO:0000313" key="2">
    <source>
        <dbReference type="EMBL" id="MFC4133114.1"/>
    </source>
</evidence>
<feature type="domain" description="Enoyl reductase (ER)" evidence="1">
    <location>
        <begin position="1"/>
        <end position="301"/>
    </location>
</feature>
<proteinExistence type="predicted"/>
<dbReference type="RefSeq" id="WP_253751708.1">
    <property type="nucleotide sequence ID" value="NZ_JAMZDZ010000001.1"/>
</dbReference>
<dbReference type="PROSITE" id="PS01162">
    <property type="entry name" value="QOR_ZETA_CRYSTAL"/>
    <property type="match status" value="1"/>
</dbReference>
<comment type="caution">
    <text evidence="2">The sequence shown here is derived from an EMBL/GenBank/DDBJ whole genome shotgun (WGS) entry which is preliminary data.</text>
</comment>
<dbReference type="InterPro" id="IPR013154">
    <property type="entry name" value="ADH-like_N"/>
</dbReference>
<evidence type="ECO:0000259" key="1">
    <source>
        <dbReference type="SMART" id="SM00829"/>
    </source>
</evidence>
<dbReference type="CDD" id="cd08267">
    <property type="entry name" value="MDR1"/>
    <property type="match status" value="1"/>
</dbReference>
<dbReference type="InterPro" id="IPR011032">
    <property type="entry name" value="GroES-like_sf"/>
</dbReference>
<dbReference type="InterPro" id="IPR036291">
    <property type="entry name" value="NAD(P)-bd_dom_sf"/>
</dbReference>
<dbReference type="PANTHER" id="PTHR44013">
    <property type="entry name" value="ZINC-TYPE ALCOHOL DEHYDROGENASE-LIKE PROTEIN C16A3.02C"/>
    <property type="match status" value="1"/>
</dbReference>
<dbReference type="Pfam" id="PF08240">
    <property type="entry name" value="ADH_N"/>
    <property type="match status" value="1"/>
</dbReference>
<dbReference type="PANTHER" id="PTHR44013:SF1">
    <property type="entry name" value="ZINC-TYPE ALCOHOL DEHYDROGENASE-LIKE PROTEIN C16A3.02C"/>
    <property type="match status" value="1"/>
</dbReference>
<dbReference type="Gene3D" id="3.90.180.10">
    <property type="entry name" value="Medium-chain alcohol dehydrogenases, catalytic domain"/>
    <property type="match status" value="1"/>
</dbReference>
<dbReference type="Pfam" id="PF13602">
    <property type="entry name" value="ADH_zinc_N_2"/>
    <property type="match status" value="1"/>
</dbReference>
<dbReference type="SMART" id="SM00829">
    <property type="entry name" value="PKS_ER"/>
    <property type="match status" value="1"/>
</dbReference>
<dbReference type="InterPro" id="IPR002364">
    <property type="entry name" value="Quin_OxRdtase/zeta-crystal_CS"/>
</dbReference>
<dbReference type="Proteomes" id="UP001595816">
    <property type="component" value="Unassembled WGS sequence"/>
</dbReference>
<gene>
    <name evidence="2" type="ORF">ACFOZ4_21085</name>
</gene>
<reference evidence="3" key="1">
    <citation type="journal article" date="2019" name="Int. J. Syst. Evol. Microbiol.">
        <title>The Global Catalogue of Microorganisms (GCM) 10K type strain sequencing project: providing services to taxonomists for standard genome sequencing and annotation.</title>
        <authorList>
            <consortium name="The Broad Institute Genomics Platform"/>
            <consortium name="The Broad Institute Genome Sequencing Center for Infectious Disease"/>
            <person name="Wu L."/>
            <person name="Ma J."/>
        </authorList>
    </citation>
    <scope>NUCLEOTIDE SEQUENCE [LARGE SCALE GENOMIC DNA]</scope>
    <source>
        <strain evidence="3">CGMCC 4.7289</strain>
    </source>
</reference>
<sequence>MLRIENVPRPSPGVGQVLVKVAATSVNLSDWETLRGSPMYSRIGGPRFPARRILGSDIAGWVDAVGPTVTRFRPGDAVYGDNLALKGGFAEYAIAPESALAPKPPALTFAEASTIPQAGVIARQGTDGATAGQRVLINGAGGGSGSFAIQLAKRLGAEVTGVDNADKLDFMRSVGADKVIDYRSEDFTRSGPYDLILDLVAHRSVFAYRRALAPGGRYRCVGGSVRALLRVLTIGSVIGRLTHRRLGVLAVKEGPTHFEPVAELCAAGDLRIHIDRTFTLDQVPQALAWVGEGHALGKVIVSVN</sequence>
<dbReference type="EMBL" id="JBHSAY010000009">
    <property type="protein sequence ID" value="MFC4133114.1"/>
    <property type="molecule type" value="Genomic_DNA"/>
</dbReference>
<name>A0ABV8LRG3_9ACTN</name>
<dbReference type="SUPFAM" id="SSF51735">
    <property type="entry name" value="NAD(P)-binding Rossmann-fold domains"/>
    <property type="match status" value="1"/>
</dbReference>
<organism evidence="2 3">
    <name type="scientific">Hamadaea flava</name>
    <dbReference type="NCBI Taxonomy" id="1742688"/>
    <lineage>
        <taxon>Bacteria</taxon>
        <taxon>Bacillati</taxon>
        <taxon>Actinomycetota</taxon>
        <taxon>Actinomycetes</taxon>
        <taxon>Micromonosporales</taxon>
        <taxon>Micromonosporaceae</taxon>
        <taxon>Hamadaea</taxon>
    </lineage>
</organism>